<dbReference type="EMBL" id="JAIWYP010000003">
    <property type="protein sequence ID" value="KAH3850581.1"/>
    <property type="molecule type" value="Genomic_DNA"/>
</dbReference>
<protein>
    <submittedName>
        <fullName evidence="1">Uncharacterized protein</fullName>
    </submittedName>
</protein>
<proteinExistence type="predicted"/>
<evidence type="ECO:0000313" key="1">
    <source>
        <dbReference type="EMBL" id="KAH3850581.1"/>
    </source>
</evidence>
<evidence type="ECO:0000313" key="2">
    <source>
        <dbReference type="Proteomes" id="UP000828390"/>
    </source>
</evidence>
<keyword evidence="2" id="KW-1185">Reference proteome</keyword>
<organism evidence="1 2">
    <name type="scientific">Dreissena polymorpha</name>
    <name type="common">Zebra mussel</name>
    <name type="synonym">Mytilus polymorpha</name>
    <dbReference type="NCBI Taxonomy" id="45954"/>
    <lineage>
        <taxon>Eukaryota</taxon>
        <taxon>Metazoa</taxon>
        <taxon>Spiralia</taxon>
        <taxon>Lophotrochozoa</taxon>
        <taxon>Mollusca</taxon>
        <taxon>Bivalvia</taxon>
        <taxon>Autobranchia</taxon>
        <taxon>Heteroconchia</taxon>
        <taxon>Euheterodonta</taxon>
        <taxon>Imparidentia</taxon>
        <taxon>Neoheterodontei</taxon>
        <taxon>Myida</taxon>
        <taxon>Dreissenoidea</taxon>
        <taxon>Dreissenidae</taxon>
        <taxon>Dreissena</taxon>
    </lineage>
</organism>
<accession>A0A9D4L2T2</accession>
<reference evidence="1" key="2">
    <citation type="submission" date="2020-11" db="EMBL/GenBank/DDBJ databases">
        <authorList>
            <person name="McCartney M.A."/>
            <person name="Auch B."/>
            <person name="Kono T."/>
            <person name="Mallez S."/>
            <person name="Becker A."/>
            <person name="Gohl D.M."/>
            <person name="Silverstein K.A.T."/>
            <person name="Koren S."/>
            <person name="Bechman K.B."/>
            <person name="Herman A."/>
            <person name="Abrahante J.E."/>
            <person name="Garbe J."/>
        </authorList>
    </citation>
    <scope>NUCLEOTIDE SEQUENCE</scope>
    <source>
        <strain evidence="1">Duluth1</strain>
        <tissue evidence="1">Whole animal</tissue>
    </source>
</reference>
<reference evidence="1" key="1">
    <citation type="journal article" date="2019" name="bioRxiv">
        <title>The Genome of the Zebra Mussel, Dreissena polymorpha: A Resource for Invasive Species Research.</title>
        <authorList>
            <person name="McCartney M.A."/>
            <person name="Auch B."/>
            <person name="Kono T."/>
            <person name="Mallez S."/>
            <person name="Zhang Y."/>
            <person name="Obille A."/>
            <person name="Becker A."/>
            <person name="Abrahante J.E."/>
            <person name="Garbe J."/>
            <person name="Badalamenti J.P."/>
            <person name="Herman A."/>
            <person name="Mangelson H."/>
            <person name="Liachko I."/>
            <person name="Sullivan S."/>
            <person name="Sone E.D."/>
            <person name="Koren S."/>
            <person name="Silverstein K.A.T."/>
            <person name="Beckman K.B."/>
            <person name="Gohl D.M."/>
        </authorList>
    </citation>
    <scope>NUCLEOTIDE SEQUENCE</scope>
    <source>
        <strain evidence="1">Duluth1</strain>
        <tissue evidence="1">Whole animal</tissue>
    </source>
</reference>
<dbReference type="Proteomes" id="UP000828390">
    <property type="component" value="Unassembled WGS sequence"/>
</dbReference>
<dbReference type="AlphaFoldDB" id="A0A9D4L2T2"/>
<gene>
    <name evidence="1" type="ORF">DPMN_093003</name>
</gene>
<name>A0A9D4L2T2_DREPO</name>
<dbReference type="SUPFAM" id="SSF63829">
    <property type="entry name" value="Calcium-dependent phosphotriesterase"/>
    <property type="match status" value="1"/>
</dbReference>
<comment type="caution">
    <text evidence="1">The sequence shown here is derived from an EMBL/GenBank/DDBJ whole genome shotgun (WGS) entry which is preliminary data.</text>
</comment>
<sequence>MSVQENPDEVFTVMWKSGHSVWIPSDSKSCGIRAICVLSNGQVLLADMENKKVKLLNQQYKVVSHCNVTAGPHGICQITPREVAVTVDDDINTHEVQFITVTKSMLVTERQFRLEHKCRGIAHHADDLFIGAGSALYMYSLSGELCTRLYKQLNRRLTTYRQLKVGNMLVTGR</sequence>